<keyword evidence="3" id="KW-1185">Reference proteome</keyword>
<reference evidence="2 3" key="1">
    <citation type="journal article" date="2019" name="Commun. Biol.">
        <title>The bagworm genome reveals a unique fibroin gene that provides high tensile strength.</title>
        <authorList>
            <person name="Kono N."/>
            <person name="Nakamura H."/>
            <person name="Ohtoshi R."/>
            <person name="Tomita M."/>
            <person name="Numata K."/>
            <person name="Arakawa K."/>
        </authorList>
    </citation>
    <scope>NUCLEOTIDE SEQUENCE [LARGE SCALE GENOMIC DNA]</scope>
</reference>
<dbReference type="Proteomes" id="UP000299102">
    <property type="component" value="Unassembled WGS sequence"/>
</dbReference>
<evidence type="ECO:0000313" key="2">
    <source>
        <dbReference type="EMBL" id="GBP95820.1"/>
    </source>
</evidence>
<proteinExistence type="predicted"/>
<feature type="compositionally biased region" description="Low complexity" evidence="1">
    <location>
        <begin position="16"/>
        <end position="27"/>
    </location>
</feature>
<dbReference type="EMBL" id="BGZK01002685">
    <property type="protein sequence ID" value="GBP95820.1"/>
    <property type="molecule type" value="Genomic_DNA"/>
</dbReference>
<name>A0A4C2A6K7_EUMVA</name>
<feature type="region of interest" description="Disordered" evidence="1">
    <location>
        <begin position="1"/>
        <end position="30"/>
    </location>
</feature>
<accession>A0A4C2A6K7</accession>
<evidence type="ECO:0000313" key="3">
    <source>
        <dbReference type="Proteomes" id="UP000299102"/>
    </source>
</evidence>
<dbReference type="AlphaFoldDB" id="A0A4C2A6K7"/>
<protein>
    <submittedName>
        <fullName evidence="2">Uncharacterized protein</fullName>
    </submittedName>
</protein>
<evidence type="ECO:0000256" key="1">
    <source>
        <dbReference type="SAM" id="MobiDB-lite"/>
    </source>
</evidence>
<organism evidence="2 3">
    <name type="scientific">Eumeta variegata</name>
    <name type="common">Bagworm moth</name>
    <name type="synonym">Eumeta japonica</name>
    <dbReference type="NCBI Taxonomy" id="151549"/>
    <lineage>
        <taxon>Eukaryota</taxon>
        <taxon>Metazoa</taxon>
        <taxon>Ecdysozoa</taxon>
        <taxon>Arthropoda</taxon>
        <taxon>Hexapoda</taxon>
        <taxon>Insecta</taxon>
        <taxon>Pterygota</taxon>
        <taxon>Neoptera</taxon>
        <taxon>Endopterygota</taxon>
        <taxon>Lepidoptera</taxon>
        <taxon>Glossata</taxon>
        <taxon>Ditrysia</taxon>
        <taxon>Tineoidea</taxon>
        <taxon>Psychidae</taxon>
        <taxon>Oiketicinae</taxon>
        <taxon>Eumeta</taxon>
    </lineage>
</organism>
<gene>
    <name evidence="2" type="ORF">EVAR_83016_1</name>
</gene>
<comment type="caution">
    <text evidence="2">The sequence shown here is derived from an EMBL/GenBank/DDBJ whole genome shotgun (WGS) entry which is preliminary data.</text>
</comment>
<sequence>MIADVGDDDAPKSAKSSRTTRGSLSRSAPHEIAALVDRERRHVLAETYYLTNRDPKASSRLATSPRAAASDDSRILLVRLVPDLTAKCGRNSRALALYFPTYARTRFLLIFDLRRVRRGERVAVHLVLYSSTVSGSIVIVRESRVIFLQRTVSHLFYTARRVIRDTTRSFHFGVFALSLPNDSISKCSLTLTLSPRDNVSFRRSLSSYPYRAPPARPVKDATGSPDFPRRTSLPVMSSQLSWPMSSAAGVTEAPLRWHSVSLTADSFGAPPAGRVAADARMEAYGGRGYTAQPFARQYARGRHAAYARTLALPSLRFACSLWASRRRGARSAISGALALNCSAAVAGRRRRLTRLPSPEGRLAAGRPNFFSSAAMMSGLSLQLLTGDAFSAAVPPFPAASRRSRFKFSPRLYSCRRGQLLFIYQLLFLSLLYVHVSPLGGCTRSGVVLAASSATPSAEASATRQVPFGGQHVLRLRHIRWLLLFLPNSWPAFLNQLAPYFCVLFLYRSELLRGLIFHTEACGGSAGRLSATIRTRHDTARAGGRAMSLALFTSTVIDRCSATHRYERGGRVGIHCTATVEEMRARRTT</sequence>